<dbReference type="PANTHER" id="PTHR42996">
    <property type="entry name" value="PHOSPHATE-BINDING PROTEIN PSTS"/>
    <property type="match status" value="1"/>
</dbReference>
<evidence type="ECO:0000256" key="3">
    <source>
        <dbReference type="ARBA" id="ARBA00022592"/>
    </source>
</evidence>
<comment type="similarity">
    <text evidence="1">Belongs to the PstS family.</text>
</comment>
<dbReference type="GO" id="GO:0004672">
    <property type="term" value="F:protein kinase activity"/>
    <property type="evidence" value="ECO:0007669"/>
    <property type="project" value="InterPro"/>
</dbReference>
<dbReference type="InterPro" id="IPR000719">
    <property type="entry name" value="Prot_kinase_dom"/>
</dbReference>
<evidence type="ECO:0000256" key="1">
    <source>
        <dbReference type="ARBA" id="ARBA00008725"/>
    </source>
</evidence>
<keyword evidence="3" id="KW-0592">Phosphate transport</keyword>
<dbReference type="SUPFAM" id="SSF56112">
    <property type="entry name" value="Protein kinase-like (PK-like)"/>
    <property type="match status" value="1"/>
</dbReference>
<dbReference type="PROSITE" id="PS50011">
    <property type="entry name" value="PROTEIN_KINASE_DOM"/>
    <property type="match status" value="1"/>
</dbReference>
<dbReference type="EMBL" id="AMQN01004798">
    <property type="status" value="NOT_ANNOTATED_CDS"/>
    <property type="molecule type" value="Genomic_DNA"/>
</dbReference>
<dbReference type="AlphaFoldDB" id="R7VGC3"/>
<evidence type="ECO:0000259" key="5">
    <source>
        <dbReference type="PROSITE" id="PS50011"/>
    </source>
</evidence>
<sequence length="677" mass="76004">MSTLALLSLAACIRLSAGDIVDLRGAGASFPSPVYTRWTSNYKSLRQDHVALNVAYDVIGSGAGKKKILDNPDSLEYAGSDSFIADEDYEENPTLQMYPVIAGAVVISFNLPRIVDLNLTRALAVGIYNGTVTHWNDQQLVEINPSIDLPSEAIKVVARAERSGTTEIFTSALSSFDSEWNATYGEFSAGIDDDGEPYHWNRDVIAYYGRGNRGISGLLLSIPYTISYISIADASGAYLNYARIYNREEYLVGPDAINVQSAMEAKANSFSNRFTVSLVDVAGQLSYPIAGYSYFVVHLEKHSCESAIELYRYMKWFMSDEGAQSECEALNFVPLSANVVRRVMSHLGQNYKCNGNYNVRELARNQEAQENHQMQAWKLPVMISAGIMSGIIVLLMMHVIKREFKLNAALLKGLWRIPLRSIHPLKSLTVDDNSLSFGKFSIEDIDSKEDEAPDVIWDLDQFNIGQYQAKAVWLQPTGMFAKTSFKLATKRSIIFATSCHHVNLCKFYGITSIHNTVHLVMALESNGSLHNILRNHKYHFDDNFKFCLALDVVAGMSYLHQDDIIHGYLTTNSCCVDEKWNVKIADWCFYKLAQKQDDVNIMQRFVSKEEADDANQAAKRAFWLAPEMIKNPNQWPTKEADVYSFSILLIEIFTQEDPYSHLTDCSDPSDVLLDITT</sequence>
<dbReference type="GO" id="GO:0042301">
    <property type="term" value="F:phosphate ion binding"/>
    <property type="evidence" value="ECO:0007669"/>
    <property type="project" value="InterPro"/>
</dbReference>
<dbReference type="EMBL" id="KB294357">
    <property type="protein sequence ID" value="ELU14720.1"/>
    <property type="molecule type" value="Genomic_DNA"/>
</dbReference>
<dbReference type="CDD" id="cd13565">
    <property type="entry name" value="PBP2_PstS"/>
    <property type="match status" value="1"/>
</dbReference>
<gene>
    <name evidence="6" type="ORF">CAPTEDRAFT_204463</name>
</gene>
<feature type="domain" description="Protein kinase" evidence="5">
    <location>
        <begin position="404"/>
        <end position="677"/>
    </location>
</feature>
<evidence type="ECO:0000313" key="7">
    <source>
        <dbReference type="EnsemblMetazoa" id="CapteP204463"/>
    </source>
</evidence>
<keyword evidence="2" id="KW-0813">Transport</keyword>
<accession>R7VGC3</accession>
<dbReference type="PANTHER" id="PTHR42996:SF1">
    <property type="entry name" value="PHOSPHATE-BINDING PROTEIN PSTS"/>
    <property type="match status" value="1"/>
</dbReference>
<evidence type="ECO:0000256" key="4">
    <source>
        <dbReference type="SAM" id="SignalP"/>
    </source>
</evidence>
<dbReference type="SUPFAM" id="SSF53850">
    <property type="entry name" value="Periplasmic binding protein-like II"/>
    <property type="match status" value="1"/>
</dbReference>
<feature type="signal peptide" evidence="4">
    <location>
        <begin position="1"/>
        <end position="18"/>
    </location>
</feature>
<reference evidence="6 8" key="2">
    <citation type="journal article" date="2013" name="Nature">
        <title>Insights into bilaterian evolution from three spiralian genomes.</title>
        <authorList>
            <person name="Simakov O."/>
            <person name="Marletaz F."/>
            <person name="Cho S.J."/>
            <person name="Edsinger-Gonzales E."/>
            <person name="Havlak P."/>
            <person name="Hellsten U."/>
            <person name="Kuo D.H."/>
            <person name="Larsson T."/>
            <person name="Lv J."/>
            <person name="Arendt D."/>
            <person name="Savage R."/>
            <person name="Osoegawa K."/>
            <person name="de Jong P."/>
            <person name="Grimwood J."/>
            <person name="Chapman J.A."/>
            <person name="Shapiro H."/>
            <person name="Aerts A."/>
            <person name="Otillar R.P."/>
            <person name="Terry A.Y."/>
            <person name="Boore J.L."/>
            <person name="Grigoriev I.V."/>
            <person name="Lindberg D.R."/>
            <person name="Seaver E.C."/>
            <person name="Weisblat D.A."/>
            <person name="Putnam N.H."/>
            <person name="Rokhsar D.S."/>
        </authorList>
    </citation>
    <scope>NUCLEOTIDE SEQUENCE</scope>
    <source>
        <strain evidence="6 8">I ESC-2004</strain>
    </source>
</reference>
<dbReference type="Gene3D" id="1.10.510.10">
    <property type="entry name" value="Transferase(Phosphotransferase) domain 1"/>
    <property type="match status" value="1"/>
</dbReference>
<dbReference type="NCBIfam" id="TIGR00975">
    <property type="entry name" value="3a0107s03"/>
    <property type="match status" value="1"/>
</dbReference>
<organism evidence="6">
    <name type="scientific">Capitella teleta</name>
    <name type="common">Polychaete worm</name>
    <dbReference type="NCBI Taxonomy" id="283909"/>
    <lineage>
        <taxon>Eukaryota</taxon>
        <taxon>Metazoa</taxon>
        <taxon>Spiralia</taxon>
        <taxon>Lophotrochozoa</taxon>
        <taxon>Annelida</taxon>
        <taxon>Polychaeta</taxon>
        <taxon>Sedentaria</taxon>
        <taxon>Scolecida</taxon>
        <taxon>Capitellidae</taxon>
        <taxon>Capitella</taxon>
    </lineage>
</organism>
<dbReference type="OrthoDB" id="6226411at2759"/>
<dbReference type="STRING" id="283909.R7VGC3"/>
<dbReference type="InterPro" id="IPR024370">
    <property type="entry name" value="PBP_domain"/>
</dbReference>
<dbReference type="EMBL" id="AMQN01004799">
    <property type="status" value="NOT_ANNOTATED_CDS"/>
    <property type="molecule type" value="Genomic_DNA"/>
</dbReference>
<keyword evidence="4" id="KW-0732">Signal</keyword>
<dbReference type="Proteomes" id="UP000014760">
    <property type="component" value="Unassembled WGS sequence"/>
</dbReference>
<dbReference type="Gene3D" id="3.40.190.10">
    <property type="entry name" value="Periplasmic binding protein-like II"/>
    <property type="match status" value="2"/>
</dbReference>
<evidence type="ECO:0000313" key="6">
    <source>
        <dbReference type="EMBL" id="ELU14720.1"/>
    </source>
</evidence>
<dbReference type="OMA" id="LRANYRC"/>
<dbReference type="Pfam" id="PF12849">
    <property type="entry name" value="PBP_like_2"/>
    <property type="match status" value="1"/>
</dbReference>
<dbReference type="HOGENOM" id="CLU_406338_0_0_1"/>
<dbReference type="GO" id="GO:0035435">
    <property type="term" value="P:phosphate ion transmembrane transport"/>
    <property type="evidence" value="ECO:0007669"/>
    <property type="project" value="InterPro"/>
</dbReference>
<dbReference type="InterPro" id="IPR050962">
    <property type="entry name" value="Phosphate-bind_PstS"/>
</dbReference>
<dbReference type="InterPro" id="IPR005673">
    <property type="entry name" value="ABC_phos-bd_PstS"/>
</dbReference>
<dbReference type="InterPro" id="IPR011009">
    <property type="entry name" value="Kinase-like_dom_sf"/>
</dbReference>
<proteinExistence type="inferred from homology"/>
<feature type="non-terminal residue" evidence="6">
    <location>
        <position position="677"/>
    </location>
</feature>
<dbReference type="InterPro" id="IPR001245">
    <property type="entry name" value="Ser-Thr/Tyr_kinase_cat_dom"/>
</dbReference>
<protein>
    <recommendedName>
        <fullName evidence="5">Protein kinase domain-containing protein</fullName>
    </recommendedName>
</protein>
<feature type="chain" id="PRO_5008789032" description="Protein kinase domain-containing protein" evidence="4">
    <location>
        <begin position="19"/>
        <end position="677"/>
    </location>
</feature>
<reference evidence="7" key="3">
    <citation type="submission" date="2015-06" db="UniProtKB">
        <authorList>
            <consortium name="EnsemblMetazoa"/>
        </authorList>
    </citation>
    <scope>IDENTIFICATION</scope>
</reference>
<dbReference type="Pfam" id="PF07714">
    <property type="entry name" value="PK_Tyr_Ser-Thr"/>
    <property type="match status" value="1"/>
</dbReference>
<dbReference type="EnsemblMetazoa" id="CapteT204463">
    <property type="protein sequence ID" value="CapteP204463"/>
    <property type="gene ID" value="CapteG204463"/>
</dbReference>
<evidence type="ECO:0000313" key="8">
    <source>
        <dbReference type="Proteomes" id="UP000014760"/>
    </source>
</evidence>
<keyword evidence="8" id="KW-1185">Reference proteome</keyword>
<dbReference type="GO" id="GO:0005524">
    <property type="term" value="F:ATP binding"/>
    <property type="evidence" value="ECO:0007669"/>
    <property type="project" value="InterPro"/>
</dbReference>
<dbReference type="GO" id="GO:0043190">
    <property type="term" value="C:ATP-binding cassette (ABC) transporter complex"/>
    <property type="evidence" value="ECO:0007669"/>
    <property type="project" value="InterPro"/>
</dbReference>
<evidence type="ECO:0000256" key="2">
    <source>
        <dbReference type="ARBA" id="ARBA00022448"/>
    </source>
</evidence>
<name>R7VGC3_CAPTE</name>
<reference evidence="8" key="1">
    <citation type="submission" date="2012-12" db="EMBL/GenBank/DDBJ databases">
        <authorList>
            <person name="Hellsten U."/>
            <person name="Grimwood J."/>
            <person name="Chapman J.A."/>
            <person name="Shapiro H."/>
            <person name="Aerts A."/>
            <person name="Otillar R.P."/>
            <person name="Terry A.Y."/>
            <person name="Boore J.L."/>
            <person name="Simakov O."/>
            <person name="Marletaz F."/>
            <person name="Cho S.-J."/>
            <person name="Edsinger-Gonzales E."/>
            <person name="Havlak P."/>
            <person name="Kuo D.-H."/>
            <person name="Larsson T."/>
            <person name="Lv J."/>
            <person name="Arendt D."/>
            <person name="Savage R."/>
            <person name="Osoegawa K."/>
            <person name="de Jong P."/>
            <person name="Lindberg D.R."/>
            <person name="Seaver E.C."/>
            <person name="Weisblat D.A."/>
            <person name="Putnam N.H."/>
            <person name="Grigoriev I.V."/>
            <person name="Rokhsar D.S."/>
        </authorList>
    </citation>
    <scope>NUCLEOTIDE SEQUENCE</scope>
    <source>
        <strain evidence="8">I ESC-2004</strain>
    </source>
</reference>